<keyword evidence="3" id="KW-1185">Reference proteome</keyword>
<keyword evidence="2" id="KW-0378">Hydrolase</keyword>
<dbReference type="GO" id="GO:0006508">
    <property type="term" value="P:proteolysis"/>
    <property type="evidence" value="ECO:0007669"/>
    <property type="project" value="UniProtKB-KW"/>
</dbReference>
<keyword evidence="2" id="KW-0645">Protease</keyword>
<reference evidence="3" key="1">
    <citation type="submission" date="2018-03" db="EMBL/GenBank/DDBJ databases">
        <authorList>
            <person name="Sun L."/>
            <person name="Liu H."/>
            <person name="Chen W."/>
            <person name="Huang K."/>
            <person name="Liu W."/>
            <person name="Gao X."/>
        </authorList>
    </citation>
    <scope>NUCLEOTIDE SEQUENCE [LARGE SCALE GENOMIC DNA]</scope>
    <source>
        <strain evidence="3">SH9</strain>
    </source>
</reference>
<comment type="caution">
    <text evidence="2">The sequence shown here is derived from an EMBL/GenBank/DDBJ whole genome shotgun (WGS) entry which is preliminary data.</text>
</comment>
<evidence type="ECO:0000313" key="3">
    <source>
        <dbReference type="Proteomes" id="UP000239772"/>
    </source>
</evidence>
<dbReference type="AlphaFoldDB" id="A0A2T1HPV5"/>
<accession>A0A2T1HPV5</accession>
<dbReference type="OrthoDB" id="7595324at2"/>
<dbReference type="SUPFAM" id="SSF50630">
    <property type="entry name" value="Acid proteases"/>
    <property type="match status" value="1"/>
</dbReference>
<dbReference type="InterPro" id="IPR034122">
    <property type="entry name" value="Retropepsin-like_bacterial"/>
</dbReference>
<dbReference type="EMBL" id="PVZS01000024">
    <property type="protein sequence ID" value="PSC03539.1"/>
    <property type="molecule type" value="Genomic_DNA"/>
</dbReference>
<dbReference type="CDD" id="cd05483">
    <property type="entry name" value="retropepsin_like_bacteria"/>
    <property type="match status" value="1"/>
</dbReference>
<dbReference type="Pfam" id="PF13975">
    <property type="entry name" value="gag-asp_proteas"/>
    <property type="match status" value="1"/>
</dbReference>
<proteinExistence type="predicted"/>
<keyword evidence="1" id="KW-0732">Signal</keyword>
<dbReference type="InterPro" id="IPR011969">
    <property type="entry name" value="Clan_AA_Asp_peptidase_C"/>
</dbReference>
<protein>
    <submittedName>
        <fullName evidence="2">TIGR02281 family clan AA aspartic protease</fullName>
    </submittedName>
</protein>
<dbReference type="NCBIfam" id="TIGR02281">
    <property type="entry name" value="clan_AA_DTGA"/>
    <property type="match status" value="1"/>
</dbReference>
<dbReference type="PROSITE" id="PS51257">
    <property type="entry name" value="PROKAR_LIPOPROTEIN"/>
    <property type="match status" value="1"/>
</dbReference>
<dbReference type="GO" id="GO:0008233">
    <property type="term" value="F:peptidase activity"/>
    <property type="evidence" value="ECO:0007669"/>
    <property type="project" value="UniProtKB-KW"/>
</dbReference>
<name>A0A2T1HPV5_9HYPH</name>
<dbReference type="InterPro" id="IPR021109">
    <property type="entry name" value="Peptidase_aspartic_dom_sf"/>
</dbReference>
<feature type="signal peptide" evidence="1">
    <location>
        <begin position="1"/>
        <end position="19"/>
    </location>
</feature>
<evidence type="ECO:0000313" key="2">
    <source>
        <dbReference type="EMBL" id="PSC03539.1"/>
    </source>
</evidence>
<dbReference type="RefSeq" id="WP_106338680.1">
    <property type="nucleotide sequence ID" value="NZ_PVZS01000024.1"/>
</dbReference>
<evidence type="ECO:0000256" key="1">
    <source>
        <dbReference type="SAM" id="SignalP"/>
    </source>
</evidence>
<dbReference type="Proteomes" id="UP000239772">
    <property type="component" value="Unassembled WGS sequence"/>
</dbReference>
<organism evidence="2 3">
    <name type="scientific">Alsobacter soli</name>
    <dbReference type="NCBI Taxonomy" id="2109933"/>
    <lineage>
        <taxon>Bacteria</taxon>
        <taxon>Pseudomonadati</taxon>
        <taxon>Pseudomonadota</taxon>
        <taxon>Alphaproteobacteria</taxon>
        <taxon>Hyphomicrobiales</taxon>
        <taxon>Alsobacteraceae</taxon>
        <taxon>Alsobacter</taxon>
    </lineage>
</organism>
<gene>
    <name evidence="2" type="ORF">SLNSH_18685</name>
</gene>
<dbReference type="Gene3D" id="2.40.70.10">
    <property type="entry name" value="Acid Proteases"/>
    <property type="match status" value="1"/>
</dbReference>
<sequence length="180" mass="18466">MLKIAGAVAFIGAACVVAAKFADGLPAARSSAPASTGPVVMAAASAPAPLPPSRSSYGRPTVVLLADPRGHYQAEPQINGAKIRTLVDTGASVVALSAEDARRAGIFPAGADYRIPVGTANGTVKAAPVTLREVRLDAIVLRDVEAMVLPEGRLQGTLLGMSFLRRLGMEVAQGRLVLTQ</sequence>
<feature type="chain" id="PRO_5015679034" evidence="1">
    <location>
        <begin position="20"/>
        <end position="180"/>
    </location>
</feature>